<reference evidence="3" key="1">
    <citation type="submission" date="2021-01" db="EMBL/GenBank/DDBJ databases">
        <authorList>
            <person name="Corre E."/>
            <person name="Pelletier E."/>
            <person name="Niang G."/>
            <person name="Scheremetjew M."/>
            <person name="Finn R."/>
            <person name="Kale V."/>
            <person name="Holt S."/>
            <person name="Cochrane G."/>
            <person name="Meng A."/>
            <person name="Brown T."/>
            <person name="Cohen L."/>
        </authorList>
    </citation>
    <scope>NUCLEOTIDE SEQUENCE</scope>
    <source>
        <strain evidence="3">WS</strain>
    </source>
</reference>
<dbReference type="EMBL" id="HBGD01009752">
    <property type="protein sequence ID" value="CAD9084752.1"/>
    <property type="molecule type" value="Transcribed_RNA"/>
</dbReference>
<organism evidence="3">
    <name type="scientific">Percolomonas cosmopolitus</name>
    <dbReference type="NCBI Taxonomy" id="63605"/>
    <lineage>
        <taxon>Eukaryota</taxon>
        <taxon>Discoba</taxon>
        <taxon>Heterolobosea</taxon>
        <taxon>Tetramitia</taxon>
        <taxon>Eutetramitia</taxon>
        <taxon>Percolomonadidae</taxon>
        <taxon>Percolomonas</taxon>
    </lineage>
</organism>
<feature type="region of interest" description="Disordered" evidence="2">
    <location>
        <begin position="518"/>
        <end position="637"/>
    </location>
</feature>
<evidence type="ECO:0000256" key="1">
    <source>
        <dbReference type="SAM" id="Coils"/>
    </source>
</evidence>
<feature type="compositionally biased region" description="Basic and acidic residues" evidence="2">
    <location>
        <begin position="607"/>
        <end position="616"/>
    </location>
</feature>
<accession>A0A7S1KSZ6</accession>
<feature type="compositionally biased region" description="Polar residues" evidence="2">
    <location>
        <begin position="541"/>
        <end position="555"/>
    </location>
</feature>
<feature type="compositionally biased region" description="Basic and acidic residues" evidence="2">
    <location>
        <begin position="389"/>
        <end position="410"/>
    </location>
</feature>
<evidence type="ECO:0000313" key="3">
    <source>
        <dbReference type="EMBL" id="CAD9084752.1"/>
    </source>
</evidence>
<feature type="coiled-coil region" evidence="1">
    <location>
        <begin position="56"/>
        <end position="234"/>
    </location>
</feature>
<feature type="coiled-coil region" evidence="1">
    <location>
        <begin position="449"/>
        <end position="476"/>
    </location>
</feature>
<name>A0A7S1KSZ6_9EUKA</name>
<evidence type="ECO:0000256" key="2">
    <source>
        <dbReference type="SAM" id="MobiDB-lite"/>
    </source>
</evidence>
<protein>
    <submittedName>
        <fullName evidence="3">Uncharacterized protein</fullName>
    </submittedName>
</protein>
<dbReference type="AlphaFoldDB" id="A0A7S1KSZ6"/>
<feature type="region of interest" description="Disordered" evidence="2">
    <location>
        <begin position="364"/>
        <end position="410"/>
    </location>
</feature>
<gene>
    <name evidence="3" type="ORF">PCOS0759_LOCUS8006</name>
</gene>
<sequence length="637" mass="73494">MDAPLPPDQISELLNDALPPGYKLIRARCGCGHLHNIISGKPIPPSLGDTQHRMSYKLLQRHHTEINQQNEVLKKQLVDLRERVINIDSEKQQLYEVVQEYEERNDFLEGQIKQLLMLKQEYDDLNTENEMIKSEASKGHVLVQQWKERCDELQMEKESALTQVRQYREKIEELLENDQIQNEQRTLQTASEREENKLLKQKCDNLQQQYENVKRQFDETIKQQNDELTSLMSEVRHSSIATGTKGSIGKVTTTAPAYIRLTSSTPVSSKQRSKLWKKLREEIVALKQRNVVLAKQIMNVTKENQNNTQQHEMELRQAREEIDTLHNQLNQTENNNAAYALLKREHEKLTADLETASTELATSREEIETLKKTSSTQQSSINRLQNDNKTLRDQRDRLQNKESISRLHDRNDQRQLLQEIDSLKERVHTEASQFQTLRHQMDVDYRARLKEMRDQKEYLETRCQVLKQQVEILQRSEASLRLKLKESWREAGKLSSASRESLMYSMLDQENSTPNVATLEASSNAIPSKLRSSSAKKSRRINTGSSSVQTTTAPVTPSKKFNNRRKAKKIEKLETSLHGNGALETDKSEENAASNRETSVEPTTSNSRDEADKDNNKSFVDTTPIPRDDEPQPSATS</sequence>
<proteinExistence type="predicted"/>
<feature type="compositionally biased region" description="Polar residues" evidence="2">
    <location>
        <begin position="591"/>
        <end position="606"/>
    </location>
</feature>
<keyword evidence="1" id="KW-0175">Coiled coil</keyword>